<dbReference type="InterPro" id="IPR050708">
    <property type="entry name" value="T6SS_VgrG/RHS"/>
</dbReference>
<dbReference type="EMBL" id="NHOI01000065">
    <property type="protein sequence ID" value="OVZ78505.1"/>
    <property type="molecule type" value="Genomic_DNA"/>
</dbReference>
<proteinExistence type="predicted"/>
<accession>A0A208ZDI8</accession>
<comment type="caution">
    <text evidence="1">The sequence shown here is derived from an EMBL/GenBank/DDBJ whole genome shotgun (WGS) entry which is preliminary data.</text>
</comment>
<feature type="non-terminal residue" evidence="1">
    <location>
        <position position="289"/>
    </location>
</feature>
<dbReference type="PANTHER" id="PTHR32305">
    <property type="match status" value="1"/>
</dbReference>
<dbReference type="Pfam" id="PF18807">
    <property type="entry name" value="TTc_toxin_rep"/>
    <property type="match status" value="1"/>
</dbReference>
<reference evidence="1 2" key="1">
    <citation type="submission" date="2017-05" db="EMBL/GenBank/DDBJ databases">
        <title>Whole genome sequencing of Yersinia kristensenii.</title>
        <authorList>
            <person name="Campioni F."/>
        </authorList>
    </citation>
    <scope>NUCLEOTIDE SEQUENCE [LARGE SCALE GENOMIC DNA]</scope>
    <source>
        <strain evidence="1 2">CFSAN060536</strain>
    </source>
</reference>
<gene>
    <name evidence="1" type="ORF">CBW57_23840</name>
</gene>
<protein>
    <submittedName>
        <fullName evidence="1">Toxin</fullName>
    </submittedName>
</protein>
<dbReference type="PANTHER" id="PTHR32305:SF15">
    <property type="entry name" value="PROTEIN RHSA-RELATED"/>
    <property type="match status" value="1"/>
</dbReference>
<dbReference type="AlphaFoldDB" id="A0A208ZDI8"/>
<dbReference type="Gene3D" id="2.180.10.10">
    <property type="entry name" value="RHS repeat-associated core"/>
    <property type="match status" value="1"/>
</dbReference>
<dbReference type="Proteomes" id="UP000196440">
    <property type="component" value="Unassembled WGS sequence"/>
</dbReference>
<feature type="non-terminal residue" evidence="1">
    <location>
        <position position="1"/>
    </location>
</feature>
<sequence length="289" mass="32793">GVVTEYRYEAQTQRLIGIKTTRPALKDRPTLLQDLRYDYDPVGNILAIHNDAEATRFYRNQKIVPETTYRYDALYQLIEATGRESDKNSAQSANLPDLVSLTDGNQYVNYTRRYSYDRGGNLLKIQHTGASNYTTHITVSDTSNHGIQQQDGLTAADIRSQFDAAGNQQQLQPGQPLQWDARNQLQQVITVKREAGNSPNNDRESYLYGSDGMRIVKQSIQQNQTSKVVYLPGLELRTQHNNDKLTEDFQVITVGAAGRAQVRVLRWEHGKPNDIANNQLRYSFDNQIG</sequence>
<name>A0A208ZDI8_YERIN</name>
<evidence type="ECO:0000313" key="2">
    <source>
        <dbReference type="Proteomes" id="UP000196440"/>
    </source>
</evidence>
<evidence type="ECO:0000313" key="1">
    <source>
        <dbReference type="EMBL" id="OVZ78505.1"/>
    </source>
</evidence>
<organism evidence="1 2">
    <name type="scientific">Yersinia intermedia</name>
    <dbReference type="NCBI Taxonomy" id="631"/>
    <lineage>
        <taxon>Bacteria</taxon>
        <taxon>Pseudomonadati</taxon>
        <taxon>Pseudomonadota</taxon>
        <taxon>Gammaproteobacteria</taxon>
        <taxon>Enterobacterales</taxon>
        <taxon>Yersiniaceae</taxon>
        <taxon>Yersinia</taxon>
    </lineage>
</organism>
<dbReference type="InterPro" id="IPR041508">
    <property type="entry name" value="TcC-like_repeat"/>
</dbReference>